<dbReference type="SUPFAM" id="SSF53300">
    <property type="entry name" value="vWA-like"/>
    <property type="match status" value="1"/>
</dbReference>
<dbReference type="InterPro" id="IPR036465">
    <property type="entry name" value="vWFA_dom_sf"/>
</dbReference>
<feature type="transmembrane region" description="Helical" evidence="1">
    <location>
        <begin position="553"/>
        <end position="573"/>
    </location>
</feature>
<name>A0ABP0ULV6_9BRYO</name>
<dbReference type="InterPro" id="IPR051173">
    <property type="entry name" value="Ca_channel_alpha-2/delta"/>
</dbReference>
<reference evidence="3" key="1">
    <citation type="submission" date="2024-02" db="EMBL/GenBank/DDBJ databases">
        <authorList>
            <consortium name="ELIXIR-Norway"/>
            <consortium name="Elixir Norway"/>
        </authorList>
    </citation>
    <scope>NUCLEOTIDE SEQUENCE</scope>
</reference>
<proteinExistence type="predicted"/>
<feature type="domain" description="VWFA" evidence="2">
    <location>
        <begin position="210"/>
        <end position="331"/>
    </location>
</feature>
<sequence length="619" mass="66124">MAGSSSSSFRSCSTTALVLFQILVVMVALWALIMAVAGVQGDAGSDYLAEKEKQVQQIVAQVELNDIQTCELVATCSAAANCSRHGCSTVRSDSFQCVDVPNNKYCTEASGGSNCTQLRAEYSISHVSLPPGTSLANVPAEMGNSICSQRLLDSTFQSISVPNNYTVVYYGAVDGTFRSFPGRVENSSDCLSFDPRIRPWYTAAISVTKVLVVLIDNGLSMQIPLPDSFGFPSSITYLGAAKNITESLLQTLSPQDHVNIIQFNSVGAVPLSNTSVEGNGTELNALVVALDNIQGASEAGNSNLTAAIESAVSNFIGISDALKVIIIFTDGGFALNSTVILPQTQLAPSVKMFIYKLPPPNDGDIFLSNNSLLSSLCWIGGTFEVIEQDITNPLYAVRSYFSYLASAQMASHQVQGKPLWTSPYQNRDVVGGYITTVTYPAFGLDEQLLGVVGIDVYIDELGNIAQLVRDALENQTNQGNIQPAIVTLNNLNCSLANASYPIAADERCVPSIAPTNGGICNQIDSIDTFESIVCSCSTCSDGDSREQIHIGEIIGGAITGAIALVVVVLMLTFKCSCQKFGDWVIALCNYNPELQDLSEPPIIHNFVDTPHDMQLDPVK</sequence>
<evidence type="ECO:0000313" key="3">
    <source>
        <dbReference type="EMBL" id="CAK9225377.1"/>
    </source>
</evidence>
<keyword evidence="4" id="KW-1185">Reference proteome</keyword>
<dbReference type="EMBL" id="OZ019897">
    <property type="protein sequence ID" value="CAK9225377.1"/>
    <property type="molecule type" value="Genomic_DNA"/>
</dbReference>
<protein>
    <recommendedName>
        <fullName evidence="2">VWFA domain-containing protein</fullName>
    </recommendedName>
</protein>
<dbReference type="Gene3D" id="3.40.50.410">
    <property type="entry name" value="von Willebrand factor, type A domain"/>
    <property type="match status" value="1"/>
</dbReference>
<evidence type="ECO:0000313" key="4">
    <source>
        <dbReference type="Proteomes" id="UP001497512"/>
    </source>
</evidence>
<organism evidence="3 4">
    <name type="scientific">Sphagnum troendelagicum</name>
    <dbReference type="NCBI Taxonomy" id="128251"/>
    <lineage>
        <taxon>Eukaryota</taxon>
        <taxon>Viridiplantae</taxon>
        <taxon>Streptophyta</taxon>
        <taxon>Embryophyta</taxon>
        <taxon>Bryophyta</taxon>
        <taxon>Sphagnophytina</taxon>
        <taxon>Sphagnopsida</taxon>
        <taxon>Sphagnales</taxon>
        <taxon>Sphagnaceae</taxon>
        <taxon>Sphagnum</taxon>
    </lineage>
</organism>
<dbReference type="Gene3D" id="3.30.450.20">
    <property type="entry name" value="PAS domain"/>
    <property type="match status" value="1"/>
</dbReference>
<dbReference type="InterPro" id="IPR002035">
    <property type="entry name" value="VWF_A"/>
</dbReference>
<dbReference type="Proteomes" id="UP001497512">
    <property type="component" value="Chromosome 5"/>
</dbReference>
<keyword evidence="1" id="KW-0472">Membrane</keyword>
<gene>
    <name evidence="3" type="ORF">CSSPTR1EN2_LOCUS17491</name>
</gene>
<evidence type="ECO:0000259" key="2">
    <source>
        <dbReference type="PROSITE" id="PS50234"/>
    </source>
</evidence>
<keyword evidence="1" id="KW-0812">Transmembrane</keyword>
<dbReference type="Pfam" id="PF13519">
    <property type="entry name" value="VWA_2"/>
    <property type="match status" value="1"/>
</dbReference>
<keyword evidence="1" id="KW-1133">Transmembrane helix</keyword>
<dbReference type="PANTHER" id="PTHR10166:SF37">
    <property type="entry name" value="STOLID, ISOFORM H"/>
    <property type="match status" value="1"/>
</dbReference>
<accession>A0ABP0ULV6</accession>
<dbReference type="PANTHER" id="PTHR10166">
    <property type="entry name" value="VOLTAGE-DEPENDENT CALCIUM CHANNEL SUBUNIT ALPHA-2/DELTA-RELATED"/>
    <property type="match status" value="1"/>
</dbReference>
<evidence type="ECO:0000256" key="1">
    <source>
        <dbReference type="SAM" id="Phobius"/>
    </source>
</evidence>
<dbReference type="PROSITE" id="PS50234">
    <property type="entry name" value="VWFA"/>
    <property type="match status" value="1"/>
</dbReference>